<protein>
    <submittedName>
        <fullName evidence="13">M4 family metallopeptidase</fullName>
    </submittedName>
</protein>
<evidence type="ECO:0000256" key="4">
    <source>
        <dbReference type="ARBA" id="ARBA00022729"/>
    </source>
</evidence>
<evidence type="ECO:0000313" key="14">
    <source>
        <dbReference type="Proteomes" id="UP001595885"/>
    </source>
</evidence>
<keyword evidence="4 8" id="KW-0732">Signal</keyword>
<feature type="domain" description="Peptidase M4" evidence="9">
    <location>
        <begin position="233"/>
        <end position="377"/>
    </location>
</feature>
<dbReference type="InterPro" id="IPR023612">
    <property type="entry name" value="Peptidase_M4"/>
</dbReference>
<accession>A0ABV9P1J8</accession>
<evidence type="ECO:0000256" key="2">
    <source>
        <dbReference type="ARBA" id="ARBA00022670"/>
    </source>
</evidence>
<feature type="signal peptide" evidence="8">
    <location>
        <begin position="1"/>
        <end position="18"/>
    </location>
</feature>
<dbReference type="InterPro" id="IPR011096">
    <property type="entry name" value="FTP_domain"/>
</dbReference>
<dbReference type="Gene3D" id="2.60.120.260">
    <property type="entry name" value="Galactose-binding domain-like"/>
    <property type="match status" value="1"/>
</dbReference>
<dbReference type="InterPro" id="IPR026444">
    <property type="entry name" value="Secre_tail"/>
</dbReference>
<dbReference type="CDD" id="cd09597">
    <property type="entry name" value="M4_TLP"/>
    <property type="match status" value="1"/>
</dbReference>
<dbReference type="PANTHER" id="PTHR33794:SF1">
    <property type="entry name" value="BACILLOLYSIN"/>
    <property type="match status" value="1"/>
</dbReference>
<evidence type="ECO:0000259" key="12">
    <source>
        <dbReference type="Pfam" id="PF18962"/>
    </source>
</evidence>
<keyword evidence="5" id="KW-0378">Hydrolase</keyword>
<dbReference type="Gene3D" id="3.10.450.490">
    <property type="match status" value="1"/>
</dbReference>
<dbReference type="Gene3D" id="3.10.170.10">
    <property type="match status" value="1"/>
</dbReference>
<evidence type="ECO:0000256" key="8">
    <source>
        <dbReference type="SAM" id="SignalP"/>
    </source>
</evidence>
<evidence type="ECO:0000259" key="9">
    <source>
        <dbReference type="Pfam" id="PF01447"/>
    </source>
</evidence>
<dbReference type="InterPro" id="IPR050728">
    <property type="entry name" value="Zinc_Metalloprotease_M4"/>
</dbReference>
<keyword evidence="6" id="KW-0862">Zinc</keyword>
<feature type="domain" description="Secretion system C-terminal sorting" evidence="12">
    <location>
        <begin position="867"/>
        <end position="939"/>
    </location>
</feature>
<dbReference type="InterPro" id="IPR013856">
    <property type="entry name" value="Peptidase_M4_domain"/>
</dbReference>
<dbReference type="NCBIfam" id="TIGR04183">
    <property type="entry name" value="Por_Secre_tail"/>
    <property type="match status" value="1"/>
</dbReference>
<evidence type="ECO:0000259" key="11">
    <source>
        <dbReference type="Pfam" id="PF07504"/>
    </source>
</evidence>
<evidence type="ECO:0000259" key="10">
    <source>
        <dbReference type="Pfam" id="PF02868"/>
    </source>
</evidence>
<name>A0ABV9P1J8_9FLAO</name>
<dbReference type="RefSeq" id="WP_379737532.1">
    <property type="nucleotide sequence ID" value="NZ_JBHSGW010000001.1"/>
</dbReference>
<dbReference type="Pfam" id="PF07504">
    <property type="entry name" value="FTP"/>
    <property type="match status" value="1"/>
</dbReference>
<evidence type="ECO:0000256" key="1">
    <source>
        <dbReference type="ARBA" id="ARBA00009388"/>
    </source>
</evidence>
<organism evidence="13 14">
    <name type="scientific">Flavobacterium ponti</name>
    <dbReference type="NCBI Taxonomy" id="665133"/>
    <lineage>
        <taxon>Bacteria</taxon>
        <taxon>Pseudomonadati</taxon>
        <taxon>Bacteroidota</taxon>
        <taxon>Flavobacteriia</taxon>
        <taxon>Flavobacteriales</taxon>
        <taxon>Flavobacteriaceae</taxon>
        <taxon>Flavobacterium</taxon>
    </lineage>
</organism>
<gene>
    <name evidence="13" type="ORF">ACFO3U_00905</name>
</gene>
<feature type="chain" id="PRO_5045377702" evidence="8">
    <location>
        <begin position="19"/>
        <end position="941"/>
    </location>
</feature>
<dbReference type="Proteomes" id="UP001595885">
    <property type="component" value="Unassembled WGS sequence"/>
</dbReference>
<evidence type="ECO:0000256" key="5">
    <source>
        <dbReference type="ARBA" id="ARBA00022801"/>
    </source>
</evidence>
<reference evidence="14" key="1">
    <citation type="journal article" date="2019" name="Int. J. Syst. Evol. Microbiol.">
        <title>The Global Catalogue of Microorganisms (GCM) 10K type strain sequencing project: providing services to taxonomists for standard genome sequencing and annotation.</title>
        <authorList>
            <consortium name="The Broad Institute Genomics Platform"/>
            <consortium name="The Broad Institute Genome Sequencing Center for Infectious Disease"/>
            <person name="Wu L."/>
            <person name="Ma J."/>
        </authorList>
    </citation>
    <scope>NUCLEOTIDE SEQUENCE [LARGE SCALE GENOMIC DNA]</scope>
    <source>
        <strain evidence="14">CCUG 50349</strain>
    </source>
</reference>
<evidence type="ECO:0000256" key="6">
    <source>
        <dbReference type="ARBA" id="ARBA00022833"/>
    </source>
</evidence>
<evidence type="ECO:0000256" key="3">
    <source>
        <dbReference type="ARBA" id="ARBA00022723"/>
    </source>
</evidence>
<dbReference type="EMBL" id="JBHSGW010000001">
    <property type="protein sequence ID" value="MFC4738545.1"/>
    <property type="molecule type" value="Genomic_DNA"/>
</dbReference>
<feature type="domain" description="Peptidase M4 C-terminal" evidence="10">
    <location>
        <begin position="382"/>
        <end position="555"/>
    </location>
</feature>
<dbReference type="InterPro" id="IPR001570">
    <property type="entry name" value="Peptidase_M4_C_domain"/>
</dbReference>
<comment type="caution">
    <text evidence="13">The sequence shown here is derived from an EMBL/GenBank/DDBJ whole genome shotgun (WGS) entry which is preliminary data.</text>
</comment>
<dbReference type="Gene3D" id="1.10.390.10">
    <property type="entry name" value="Neutral Protease Domain 2"/>
    <property type="match status" value="1"/>
</dbReference>
<keyword evidence="7" id="KW-0482">Metalloprotease</keyword>
<comment type="similarity">
    <text evidence="1">Belongs to the peptidase M4 family.</text>
</comment>
<dbReference type="Pfam" id="PF01447">
    <property type="entry name" value="Peptidase_M4"/>
    <property type="match status" value="1"/>
</dbReference>
<keyword evidence="2" id="KW-0645">Protease</keyword>
<dbReference type="PANTHER" id="PTHR33794">
    <property type="entry name" value="BACILLOLYSIN"/>
    <property type="match status" value="1"/>
</dbReference>
<sequence>MKTKLLSLLMLLTSIVFFGQKDNSQEAKPHQKTLKINTINTNQEAAIKLFSKEYNLNENYSYTKLYSNSDERGLKHEKFQQFYKNIKVEFGTVITHINNEGVYFVNGELYNANQLNITPTISSQQGFSNALQNINATKYMWEDAEQANLMEYKKPEGELVIFPNVVNNEIHLAYKYDIYSIIPVTRQEVYVDAHTGEILFSNSIIKHANTINATKKLNKPFSKKNKVTNLAQGTAATRYSGSREIETTLLGSNYVLQDATRGNGIKTYNCQKGGYQDVDFMDNDNNWTAAEYNNANKDNGALDAHWGAEKTYDFWNNVYNRNSYDNNGAIIKSYVHYDVNFNNAFWNGVAMTYGDGSGSGDILTSIDVCGHEIGHAICTYTAGLVYQNQSGAMNEGFSDIWGACIEHYGRTGGLTATIPNAVWLIGEDLGNAFRSMSNPNSKNDPDTYLGTFWYSGTADNGGVHTNSGVLNHWFYILTVGESGTNNAPTPDTYNVAGIGMNKASEIAYIAERDYLTPNATYADARVATIEAASSIYCANSPEVIAVTNAWYAVNVGEQYATVSDDVALQTITNVSTISCGDGLSPILSLKNQGLNNITSISISYTIDGGTAINQTWNGNLAPCNETTLALSISGLSRGSHVLDVTSTIVNDGRPENNTKSVLLLVNDTGLVGTVNPFTNPSDALITYNQNESTSIWVRGVRTFGPMSSAGNTVYTTNLTGNYVNQKKSYIVSQCYNLTNVSNPQISFAMKFDLEQDWDIVYVQYTTDMGQNWSVLGQMDTNWYNSDRTPQTSGDDCNNCVGAQWTGTDTTLKTYSYPLTSLVGEPNVIFRIVFHSDEAVVQQGVNIDDFVINGVLANENFELNDVSVYPNPSNGIYNISLGKVNPDLIEVYDLTGKIILSKKEIIPSNFETIIDLSSASQGVYFVKIVEDDQQVVKRIIKQ</sequence>
<dbReference type="SUPFAM" id="SSF55486">
    <property type="entry name" value="Metalloproteases ('zincins'), catalytic domain"/>
    <property type="match status" value="1"/>
</dbReference>
<evidence type="ECO:0000256" key="7">
    <source>
        <dbReference type="ARBA" id="ARBA00023049"/>
    </source>
</evidence>
<dbReference type="Pfam" id="PF20773">
    <property type="entry name" value="InhA-like_MAM"/>
    <property type="match status" value="1"/>
</dbReference>
<keyword evidence="3" id="KW-0479">Metal-binding</keyword>
<proteinExistence type="inferred from homology"/>
<keyword evidence="14" id="KW-1185">Reference proteome</keyword>
<dbReference type="Pfam" id="PF02868">
    <property type="entry name" value="Peptidase_M4_C"/>
    <property type="match status" value="1"/>
</dbReference>
<feature type="domain" description="FTP" evidence="11">
    <location>
        <begin position="67"/>
        <end position="109"/>
    </location>
</feature>
<dbReference type="InterPro" id="IPR027268">
    <property type="entry name" value="Peptidase_M4/M1_CTD_sf"/>
</dbReference>
<dbReference type="PRINTS" id="PR00730">
    <property type="entry name" value="THERMOLYSIN"/>
</dbReference>
<evidence type="ECO:0000313" key="13">
    <source>
        <dbReference type="EMBL" id="MFC4738545.1"/>
    </source>
</evidence>
<dbReference type="Pfam" id="PF18962">
    <property type="entry name" value="Por_Secre_tail"/>
    <property type="match status" value="1"/>
</dbReference>